<dbReference type="GO" id="GO:0006261">
    <property type="term" value="P:DNA-templated DNA replication"/>
    <property type="evidence" value="ECO:0007669"/>
    <property type="project" value="InterPro"/>
</dbReference>
<dbReference type="SMART" id="SM00482">
    <property type="entry name" value="POLAc"/>
    <property type="match status" value="1"/>
</dbReference>
<dbReference type="PANTHER" id="PTHR10133">
    <property type="entry name" value="DNA POLYMERASE I"/>
    <property type="match status" value="1"/>
</dbReference>
<dbReference type="GO" id="GO:0003677">
    <property type="term" value="F:DNA binding"/>
    <property type="evidence" value="ECO:0007669"/>
    <property type="project" value="InterPro"/>
</dbReference>
<dbReference type="RefSeq" id="YP_009275842.1">
    <property type="nucleotide sequence ID" value="NC_030933.1"/>
</dbReference>
<dbReference type="Gene3D" id="3.30.70.370">
    <property type="match status" value="1"/>
</dbReference>
<dbReference type="Gene3D" id="1.10.150.20">
    <property type="entry name" value="5' to 3' exonuclease, C-terminal subdomain"/>
    <property type="match status" value="1"/>
</dbReference>
<dbReference type="KEGG" id="vg:28802298"/>
<keyword evidence="1" id="KW-0235">DNA replication</keyword>
<evidence type="ECO:0000313" key="4">
    <source>
        <dbReference type="Proteomes" id="UP000207597"/>
    </source>
</evidence>
<dbReference type="GeneID" id="28802298"/>
<dbReference type="GO" id="GO:0006302">
    <property type="term" value="P:double-strand break repair"/>
    <property type="evidence" value="ECO:0007669"/>
    <property type="project" value="TreeGrafter"/>
</dbReference>
<dbReference type="PANTHER" id="PTHR10133:SF62">
    <property type="entry name" value="DNA POLYMERASE THETA"/>
    <property type="match status" value="1"/>
</dbReference>
<keyword evidence="4" id="KW-1185">Reference proteome</keyword>
<proteinExistence type="predicted"/>
<reference evidence="3 4" key="1">
    <citation type="journal article" date="2016" name="Virus Genes">
        <title>Genomic analysis of Staphylococcus phage Stau2 isolated from medical specimen.</title>
        <authorList>
            <person name="Hsieh S.E."/>
            <person name="Tseng Y.H."/>
            <person name="Lo H.H."/>
            <person name="Chen S.T."/>
            <person name="Wu C.N."/>
        </authorList>
    </citation>
    <scope>NUCLEOTIDE SEQUENCE [LARGE SCALE GENOMIC DNA]</scope>
</reference>
<dbReference type="GO" id="GO:0003887">
    <property type="term" value="F:DNA-directed DNA polymerase activity"/>
    <property type="evidence" value="ECO:0007669"/>
    <property type="project" value="InterPro"/>
</dbReference>
<dbReference type="PRINTS" id="PR00868">
    <property type="entry name" value="DNAPOLI"/>
</dbReference>
<dbReference type="EMBL" id="KP881332">
    <property type="protein sequence ID" value="AKA61336.1"/>
    <property type="molecule type" value="Genomic_DNA"/>
</dbReference>
<sequence length="218" mass="25578">MTVDEATEIFDKFYSNKPAIKKSIDETHEFVQKHGYVETMNGHRRYIHSAQSRDKKIKNEGLRQSFNTIIQGTGGYLTNMAITYIDDFIQNKNMKSKLVATVHDSIVVDSPPEEVNIMAKVIVHVMENLPYDFLKIKINGELRQYPIDADIEIGLTYNDMVEYNEELIKQFNSYKGYIKYKLALQQIKDYYESEKLTEEQYKQKTEYIKNNIDSFKVI</sequence>
<evidence type="ECO:0000313" key="3">
    <source>
        <dbReference type="EMBL" id="AKA61336.1"/>
    </source>
</evidence>
<accession>A0A0U1ZWE8</accession>
<dbReference type="InterPro" id="IPR001098">
    <property type="entry name" value="DNA-dir_DNA_pol_A_palm_dom"/>
</dbReference>
<evidence type="ECO:0000256" key="1">
    <source>
        <dbReference type="ARBA" id="ARBA00023109"/>
    </source>
</evidence>
<dbReference type="InterPro" id="IPR002298">
    <property type="entry name" value="DNA_polymerase_A"/>
</dbReference>
<feature type="domain" description="DNA-directed DNA polymerase family A palm" evidence="2">
    <location>
        <begin position="1"/>
        <end position="114"/>
    </location>
</feature>
<name>A0A0U1ZWE8_9CAUD</name>
<dbReference type="Pfam" id="PF00476">
    <property type="entry name" value="DNA_pol_A"/>
    <property type="match status" value="1"/>
</dbReference>
<dbReference type="Proteomes" id="UP000207597">
    <property type="component" value="Segment"/>
</dbReference>
<dbReference type="InterPro" id="IPR043502">
    <property type="entry name" value="DNA/RNA_pol_sf"/>
</dbReference>
<dbReference type="GO" id="GO:0039693">
    <property type="term" value="P:viral DNA genome replication"/>
    <property type="evidence" value="ECO:0007669"/>
    <property type="project" value="UniProtKB-KW"/>
</dbReference>
<protein>
    <submittedName>
        <fullName evidence="3">Putative DNA polymerase</fullName>
    </submittedName>
</protein>
<organism evidence="3 4">
    <name type="scientific">Staphylococcus phage Stau2</name>
    <dbReference type="NCBI Taxonomy" id="1200862"/>
    <lineage>
        <taxon>Viruses</taxon>
        <taxon>Duplodnaviria</taxon>
        <taxon>Heunggongvirae</taxon>
        <taxon>Uroviricota</taxon>
        <taxon>Caudoviricetes</taxon>
        <taxon>Herelleviridae</taxon>
        <taxon>Twortvirinae</taxon>
        <taxon>Silviavirus</taxon>
        <taxon>Silviavirus stau2</taxon>
    </lineage>
</organism>
<gene>
    <name evidence="3" type="ORF">Stau2_85</name>
</gene>
<dbReference type="SUPFAM" id="SSF56672">
    <property type="entry name" value="DNA/RNA polymerases"/>
    <property type="match status" value="1"/>
</dbReference>
<evidence type="ECO:0000259" key="2">
    <source>
        <dbReference type="SMART" id="SM00482"/>
    </source>
</evidence>
<keyword evidence="1" id="KW-1194">Viral DNA replication</keyword>